<dbReference type="PANTHER" id="PTHR43337">
    <property type="entry name" value="XANTHINE/URACIL PERMEASE C887.17-RELATED"/>
    <property type="match status" value="1"/>
</dbReference>
<keyword evidence="6 7" id="KW-0472">Membrane</keyword>
<evidence type="ECO:0000256" key="6">
    <source>
        <dbReference type="ARBA" id="ARBA00023136"/>
    </source>
</evidence>
<dbReference type="Pfam" id="PF00860">
    <property type="entry name" value="Xan_ur_permease"/>
    <property type="match status" value="1"/>
</dbReference>
<feature type="transmembrane region" description="Helical" evidence="7">
    <location>
        <begin position="153"/>
        <end position="171"/>
    </location>
</feature>
<organism evidence="8 9">
    <name type="scientific">Clostridium botulinum</name>
    <dbReference type="NCBI Taxonomy" id="1491"/>
    <lineage>
        <taxon>Bacteria</taxon>
        <taxon>Bacillati</taxon>
        <taxon>Bacillota</taxon>
        <taxon>Clostridia</taxon>
        <taxon>Eubacteriales</taxon>
        <taxon>Clostridiaceae</taxon>
        <taxon>Clostridium</taxon>
    </lineage>
</organism>
<feature type="transmembrane region" description="Helical" evidence="7">
    <location>
        <begin position="330"/>
        <end position="351"/>
    </location>
</feature>
<comment type="similarity">
    <text evidence="2">Belongs to the nucleobase:cation symporter-2 (NCS2) (TC 2.A.40) family. Azg-like subfamily.</text>
</comment>
<dbReference type="PANTHER" id="PTHR43337:SF2">
    <property type="entry name" value="XANTHINE_URACIL PERMEASE"/>
    <property type="match status" value="1"/>
</dbReference>
<feature type="transmembrane region" description="Helical" evidence="7">
    <location>
        <begin position="210"/>
        <end position="234"/>
    </location>
</feature>
<feature type="transmembrane region" description="Helical" evidence="7">
    <location>
        <begin position="427"/>
        <end position="445"/>
    </location>
</feature>
<evidence type="ECO:0000256" key="1">
    <source>
        <dbReference type="ARBA" id="ARBA00004141"/>
    </source>
</evidence>
<dbReference type="AlphaFoldDB" id="A0A6M0T235"/>
<dbReference type="EMBL" id="SGJP01000043">
    <property type="protein sequence ID" value="NFA61826.1"/>
    <property type="molecule type" value="Genomic_DNA"/>
</dbReference>
<feature type="transmembrane region" description="Helical" evidence="7">
    <location>
        <begin position="183"/>
        <end position="203"/>
    </location>
</feature>
<feature type="transmembrane region" description="Helical" evidence="7">
    <location>
        <begin position="35"/>
        <end position="55"/>
    </location>
</feature>
<evidence type="ECO:0000313" key="8">
    <source>
        <dbReference type="EMBL" id="NFA61826.1"/>
    </source>
</evidence>
<feature type="transmembrane region" description="Helical" evidence="7">
    <location>
        <begin position="387"/>
        <end position="415"/>
    </location>
</feature>
<keyword evidence="3" id="KW-0813">Transport</keyword>
<feature type="transmembrane region" description="Helical" evidence="7">
    <location>
        <begin position="254"/>
        <end position="277"/>
    </location>
</feature>
<keyword evidence="4 7" id="KW-0812">Transmembrane</keyword>
<evidence type="ECO:0000256" key="4">
    <source>
        <dbReference type="ARBA" id="ARBA00022692"/>
    </source>
</evidence>
<comment type="subcellular location">
    <subcellularLocation>
        <location evidence="1">Membrane</location>
        <topology evidence="1">Multi-pass membrane protein</topology>
    </subcellularLocation>
</comment>
<accession>A0A6M0T235</accession>
<feature type="transmembrane region" description="Helical" evidence="7">
    <location>
        <begin position="67"/>
        <end position="91"/>
    </location>
</feature>
<feature type="transmembrane region" description="Helical" evidence="7">
    <location>
        <begin position="111"/>
        <end position="132"/>
    </location>
</feature>
<reference evidence="8 9" key="1">
    <citation type="submission" date="2019-02" db="EMBL/GenBank/DDBJ databases">
        <title>Genome sequencing of Clostridium botulinum clinical isolates.</title>
        <authorList>
            <person name="Brunt J."/>
            <person name="Van Vliet A.H.M."/>
            <person name="Stringer S.C."/>
            <person name="Grant K.A."/>
            <person name="Carter A.C."/>
            <person name="Peck M.W."/>
        </authorList>
    </citation>
    <scope>NUCLEOTIDE SEQUENCE [LARGE SCALE GENOMIC DNA]</scope>
    <source>
        <strain evidence="8 9">R1125/03</strain>
    </source>
</reference>
<evidence type="ECO:0000256" key="2">
    <source>
        <dbReference type="ARBA" id="ARBA00005697"/>
    </source>
</evidence>
<evidence type="ECO:0000256" key="3">
    <source>
        <dbReference type="ARBA" id="ARBA00022448"/>
    </source>
</evidence>
<dbReference type="InterPro" id="IPR006043">
    <property type="entry name" value="NCS2"/>
</dbReference>
<evidence type="ECO:0000256" key="7">
    <source>
        <dbReference type="SAM" id="Phobius"/>
    </source>
</evidence>
<dbReference type="Proteomes" id="UP000473089">
    <property type="component" value="Unassembled WGS sequence"/>
</dbReference>
<keyword evidence="5 7" id="KW-1133">Transmembrane helix</keyword>
<proteinExistence type="inferred from homology"/>
<evidence type="ECO:0000256" key="5">
    <source>
        <dbReference type="ARBA" id="ARBA00022989"/>
    </source>
</evidence>
<feature type="transmembrane region" description="Helical" evidence="7">
    <location>
        <begin position="298"/>
        <end position="318"/>
    </location>
</feature>
<comment type="caution">
    <text evidence="8">The sequence shown here is derived from an EMBL/GenBank/DDBJ whole genome shotgun (WGS) entry which is preliminary data.</text>
</comment>
<name>A0A6M0T235_CLOBO</name>
<gene>
    <name evidence="8" type="ORF">EXM42_15950</name>
</gene>
<dbReference type="GO" id="GO:0005345">
    <property type="term" value="F:purine nucleobase transmembrane transporter activity"/>
    <property type="evidence" value="ECO:0007669"/>
    <property type="project" value="TreeGrafter"/>
</dbReference>
<protein>
    <submittedName>
        <fullName evidence="8">NCS2 family permease</fullName>
    </submittedName>
</protein>
<evidence type="ECO:0000313" key="9">
    <source>
        <dbReference type="Proteomes" id="UP000473089"/>
    </source>
</evidence>
<feature type="transmembrane region" description="Helical" evidence="7">
    <location>
        <begin position="358"/>
        <end position="375"/>
    </location>
</feature>
<dbReference type="GO" id="GO:0005886">
    <property type="term" value="C:plasma membrane"/>
    <property type="evidence" value="ECO:0007669"/>
    <property type="project" value="TreeGrafter"/>
</dbReference>
<dbReference type="InterPro" id="IPR045018">
    <property type="entry name" value="Azg-like"/>
</dbReference>
<sequence length="446" mass="47945">MGGRGIKEKDEGEVKKKFNNLFNLKEYNTTVKGEMLAGLTSFFAIVYIIAVNASILSDAGLPLEGAIIATVLSSFVGCVLVGFISNAPLILVPGMGVNALFSYTIVGSMGLSWQQALAAVFVSGILFAVIAFTKFSKILTKSIPTSLKESITVGIGILITFIGLQKSGIVIGSKTTFVTLGHLNNPLVYVTFINLIITVVLFIKNVPGNFLISMVTGTVISYFFGLVDTSKLIFSKFSLDSYKELFFKMDFSSITSITFYIAVFSLTLVLVFENLGLLHAHINVMLKEKNKFKSSFKACSLSAITCGFLGTSPTVATIETAAGITAGGKTGLTSIFTGILFLLSLFLLPIIKIIPNSAISPILIVIGGLMIKNVLNIDLSDFSEGFPAFLIIVMIPLTFSIVDGMAFGFIAYPIAKIAGKKSKEISYTMYIIAILFLINFILHSIS</sequence>